<comment type="similarity">
    <text evidence="1">Belongs to the MsrA Met sulfoxide reductase family.</text>
</comment>
<comment type="catalytic activity">
    <reaction evidence="5">
        <text>[thioredoxin]-disulfide + L-methionine + H2O = L-methionine (S)-S-oxide + [thioredoxin]-dithiol</text>
        <dbReference type="Rhea" id="RHEA:19993"/>
        <dbReference type="Rhea" id="RHEA-COMP:10698"/>
        <dbReference type="Rhea" id="RHEA-COMP:10700"/>
        <dbReference type="ChEBI" id="CHEBI:15377"/>
        <dbReference type="ChEBI" id="CHEBI:29950"/>
        <dbReference type="ChEBI" id="CHEBI:50058"/>
        <dbReference type="ChEBI" id="CHEBI:57844"/>
        <dbReference type="ChEBI" id="CHEBI:58772"/>
        <dbReference type="EC" id="1.8.4.11"/>
    </reaction>
</comment>
<dbReference type="Pfam" id="PF01625">
    <property type="entry name" value="PMSR"/>
    <property type="match status" value="1"/>
</dbReference>
<dbReference type="OrthoDB" id="4174719at2"/>
<dbReference type="InterPro" id="IPR036509">
    <property type="entry name" value="Met_Sox_Rdtase_MsrA_sf"/>
</dbReference>
<evidence type="ECO:0000256" key="5">
    <source>
        <dbReference type="ARBA" id="ARBA00048782"/>
    </source>
</evidence>
<accession>A0A2P8H3T9</accession>
<dbReference type="AlphaFoldDB" id="A0A2P8H3T9"/>
<dbReference type="EMBL" id="PYAV01000021">
    <property type="protein sequence ID" value="PSL40860.1"/>
    <property type="molecule type" value="Genomic_DNA"/>
</dbReference>
<keyword evidence="8" id="KW-1185">Reference proteome</keyword>
<protein>
    <recommendedName>
        <fullName evidence="2">peptide-methionine (S)-S-oxide reductase</fullName>
        <ecNumber evidence="2">1.8.4.11</ecNumber>
    </recommendedName>
</protein>
<dbReference type="EC" id="1.8.4.11" evidence="2"/>
<comment type="catalytic activity">
    <reaction evidence="4">
        <text>L-methionyl-[protein] + [thioredoxin]-disulfide + H2O = L-methionyl-(S)-S-oxide-[protein] + [thioredoxin]-dithiol</text>
        <dbReference type="Rhea" id="RHEA:14217"/>
        <dbReference type="Rhea" id="RHEA-COMP:10698"/>
        <dbReference type="Rhea" id="RHEA-COMP:10700"/>
        <dbReference type="Rhea" id="RHEA-COMP:12313"/>
        <dbReference type="Rhea" id="RHEA-COMP:12315"/>
        <dbReference type="ChEBI" id="CHEBI:15377"/>
        <dbReference type="ChEBI" id="CHEBI:16044"/>
        <dbReference type="ChEBI" id="CHEBI:29950"/>
        <dbReference type="ChEBI" id="CHEBI:44120"/>
        <dbReference type="ChEBI" id="CHEBI:50058"/>
        <dbReference type="EC" id="1.8.4.11"/>
    </reaction>
</comment>
<evidence type="ECO:0000313" key="7">
    <source>
        <dbReference type="EMBL" id="PSL40860.1"/>
    </source>
</evidence>
<evidence type="ECO:0000259" key="6">
    <source>
        <dbReference type="Pfam" id="PF01625"/>
    </source>
</evidence>
<feature type="domain" description="Peptide methionine sulphoxide reductase MsrA" evidence="6">
    <location>
        <begin position="3"/>
        <end position="117"/>
    </location>
</feature>
<evidence type="ECO:0000256" key="4">
    <source>
        <dbReference type="ARBA" id="ARBA00047806"/>
    </source>
</evidence>
<gene>
    <name evidence="7" type="ORF">B0H94_12125</name>
</gene>
<evidence type="ECO:0000256" key="3">
    <source>
        <dbReference type="ARBA" id="ARBA00023002"/>
    </source>
</evidence>
<evidence type="ECO:0000256" key="1">
    <source>
        <dbReference type="ARBA" id="ARBA00005591"/>
    </source>
</evidence>
<proteinExistence type="inferred from homology"/>
<dbReference type="GO" id="GO:0008113">
    <property type="term" value="F:peptide-methionine (S)-S-oxide reductase activity"/>
    <property type="evidence" value="ECO:0007669"/>
    <property type="project" value="UniProtKB-EC"/>
</dbReference>
<reference evidence="7 8" key="1">
    <citation type="submission" date="2018-03" db="EMBL/GenBank/DDBJ databases">
        <title>Genomic Encyclopedia of Type Strains, Phase III (KMG-III): the genomes of soil and plant-associated and newly described type strains.</title>
        <authorList>
            <person name="Whitman W."/>
        </authorList>
    </citation>
    <scope>NUCLEOTIDE SEQUENCE [LARGE SCALE GENOMIC DNA]</scope>
    <source>
        <strain evidence="7 8">CGMCC 1.07653</strain>
    </source>
</reference>
<dbReference type="InterPro" id="IPR002569">
    <property type="entry name" value="Met_Sox_Rdtase_MsrA_dom"/>
</dbReference>
<dbReference type="Gene3D" id="3.30.1060.10">
    <property type="entry name" value="Peptide methionine sulphoxide reductase MsrA"/>
    <property type="match status" value="1"/>
</dbReference>
<evidence type="ECO:0000256" key="2">
    <source>
        <dbReference type="ARBA" id="ARBA00012502"/>
    </source>
</evidence>
<evidence type="ECO:0000313" key="8">
    <source>
        <dbReference type="Proteomes" id="UP000242310"/>
    </source>
</evidence>
<dbReference type="Proteomes" id="UP000242310">
    <property type="component" value="Unassembled WGS sequence"/>
</dbReference>
<comment type="caution">
    <text evidence="7">The sequence shown here is derived from an EMBL/GenBank/DDBJ whole genome shotgun (WGS) entry which is preliminary data.</text>
</comment>
<sequence>MLATRVGYAGGTKISPTYTDLGDHAECIEIDFDPAVISYRTLVNEFFASHNPCSKQWFSSRQYISLLLFRDEAQREAAESVKALWEEKLEKPITTQFSPFDKFYTAEDYHQKYYLKRYPKAEQLVRTLYPKESSFTNALLTARLNAVVKGGYKVQDIRDELPEWGLSKEAEQEIDTVLRKIRW</sequence>
<dbReference type="SUPFAM" id="SSF55068">
    <property type="entry name" value="Peptide methionine sulfoxide reductase"/>
    <property type="match status" value="1"/>
</dbReference>
<keyword evidence="3" id="KW-0560">Oxidoreductase</keyword>
<dbReference type="PANTHER" id="PTHR43774">
    <property type="entry name" value="PEPTIDE METHIONINE SULFOXIDE REDUCTASE"/>
    <property type="match status" value="1"/>
</dbReference>
<organism evidence="7 8">
    <name type="scientific">Salsuginibacillus halophilus</name>
    <dbReference type="NCBI Taxonomy" id="517424"/>
    <lineage>
        <taxon>Bacteria</taxon>
        <taxon>Bacillati</taxon>
        <taxon>Bacillota</taxon>
        <taxon>Bacilli</taxon>
        <taxon>Bacillales</taxon>
        <taxon>Bacillaceae</taxon>
        <taxon>Salsuginibacillus</taxon>
    </lineage>
</organism>
<name>A0A2P8H3T9_9BACI</name>
<dbReference type="PANTHER" id="PTHR43774:SF1">
    <property type="entry name" value="PEPTIDE METHIONINE SULFOXIDE REDUCTASE MSRA 2"/>
    <property type="match status" value="1"/>
</dbReference>